<dbReference type="GO" id="GO:0032259">
    <property type="term" value="P:methylation"/>
    <property type="evidence" value="ECO:0007669"/>
    <property type="project" value="UniProtKB-KW"/>
</dbReference>
<dbReference type="GO" id="GO:0008757">
    <property type="term" value="F:S-adenosylmethionine-dependent methyltransferase activity"/>
    <property type="evidence" value="ECO:0007669"/>
    <property type="project" value="TreeGrafter"/>
</dbReference>
<gene>
    <name evidence="5" type="ORF">CH341_04275</name>
</gene>
<dbReference type="AlphaFoldDB" id="A0A327L359"/>
<evidence type="ECO:0000256" key="3">
    <source>
        <dbReference type="ARBA" id="ARBA00022691"/>
    </source>
</evidence>
<dbReference type="RefSeq" id="WP_111417796.1">
    <property type="nucleotide sequence ID" value="NZ_NPEX01000017.1"/>
</dbReference>
<dbReference type="CDD" id="cd02440">
    <property type="entry name" value="AdoMet_MTases"/>
    <property type="match status" value="1"/>
</dbReference>
<keyword evidence="2 5" id="KW-0808">Transferase</keyword>
<name>A0A327L359_9BRAD</name>
<dbReference type="InterPro" id="IPR007848">
    <property type="entry name" value="Small_mtfrase_dom"/>
</dbReference>
<evidence type="ECO:0000313" key="5">
    <source>
        <dbReference type="EMBL" id="RAI45379.1"/>
    </source>
</evidence>
<dbReference type="Proteomes" id="UP000249130">
    <property type="component" value="Unassembled WGS sequence"/>
</dbReference>
<dbReference type="InterPro" id="IPR052190">
    <property type="entry name" value="Euk-Arch_PrmC-MTase"/>
</dbReference>
<evidence type="ECO:0000259" key="4">
    <source>
        <dbReference type="Pfam" id="PF05175"/>
    </source>
</evidence>
<evidence type="ECO:0000313" key="6">
    <source>
        <dbReference type="Proteomes" id="UP000249130"/>
    </source>
</evidence>
<dbReference type="Pfam" id="PF05175">
    <property type="entry name" value="MTS"/>
    <property type="match status" value="1"/>
</dbReference>
<dbReference type="OrthoDB" id="8137816at2"/>
<dbReference type="GO" id="GO:0035657">
    <property type="term" value="C:eRF1 methyltransferase complex"/>
    <property type="evidence" value="ECO:0007669"/>
    <property type="project" value="TreeGrafter"/>
</dbReference>
<evidence type="ECO:0000256" key="1">
    <source>
        <dbReference type="ARBA" id="ARBA00022603"/>
    </source>
</evidence>
<evidence type="ECO:0000256" key="2">
    <source>
        <dbReference type="ARBA" id="ARBA00022679"/>
    </source>
</evidence>
<keyword evidence="1 5" id="KW-0489">Methyltransferase</keyword>
<reference evidence="5 6" key="1">
    <citation type="submission" date="2017-07" db="EMBL/GenBank/DDBJ databases">
        <title>Draft Genome Sequences of Select Purple Nonsulfur Bacteria.</title>
        <authorList>
            <person name="Lasarre B."/>
            <person name="Mckinlay J.B."/>
        </authorList>
    </citation>
    <scope>NUCLEOTIDE SEQUENCE [LARGE SCALE GENOMIC DNA]</scope>
    <source>
        <strain evidence="5 6">DSM 5909</strain>
    </source>
</reference>
<organism evidence="5 6">
    <name type="scientific">Rhodoplanes roseus</name>
    <dbReference type="NCBI Taxonomy" id="29409"/>
    <lineage>
        <taxon>Bacteria</taxon>
        <taxon>Pseudomonadati</taxon>
        <taxon>Pseudomonadota</taxon>
        <taxon>Alphaproteobacteria</taxon>
        <taxon>Hyphomicrobiales</taxon>
        <taxon>Nitrobacteraceae</taxon>
        <taxon>Rhodoplanes</taxon>
    </lineage>
</organism>
<keyword evidence="3" id="KW-0949">S-adenosyl-L-methionine</keyword>
<dbReference type="Gene3D" id="3.40.50.150">
    <property type="entry name" value="Vaccinia Virus protein VP39"/>
    <property type="match status" value="1"/>
</dbReference>
<sequence>MDSYVGDTANALDRRGTPHGPFRRLLRRFIHFFSYHLILSRKSARVANAAGFRLTVRPTVFHPRYFLSSELFAAFIDKMDLTGKRVLDVGTGSGILALAAARAGAEHVVAADINPNAALSAGENAVANGLGGRVGGLCSDLLSAIAPRPIFDVILSSPPKHAGEPSDLADRGWHAGPQYRDVKNLFDQARDRLKPDGRLFVMVSSDSDLDLFGSLIEKAGFRARLAYEHSIVIESMIIYELSLPRGA</sequence>
<proteinExistence type="predicted"/>
<protein>
    <submittedName>
        <fullName evidence="5">Methyltransferase</fullName>
    </submittedName>
</protein>
<dbReference type="SUPFAM" id="SSF53335">
    <property type="entry name" value="S-adenosyl-L-methionine-dependent methyltransferases"/>
    <property type="match status" value="1"/>
</dbReference>
<dbReference type="EMBL" id="NPEX01000017">
    <property type="protein sequence ID" value="RAI45379.1"/>
    <property type="molecule type" value="Genomic_DNA"/>
</dbReference>
<dbReference type="PANTHER" id="PTHR45875:SF1">
    <property type="entry name" value="METHYLTRANSFERASE N6AMT1"/>
    <property type="match status" value="1"/>
</dbReference>
<dbReference type="InterPro" id="IPR029063">
    <property type="entry name" value="SAM-dependent_MTases_sf"/>
</dbReference>
<dbReference type="GO" id="GO:0008276">
    <property type="term" value="F:protein methyltransferase activity"/>
    <property type="evidence" value="ECO:0007669"/>
    <property type="project" value="TreeGrafter"/>
</dbReference>
<accession>A0A327L359</accession>
<feature type="domain" description="Methyltransferase small" evidence="4">
    <location>
        <begin position="68"/>
        <end position="205"/>
    </location>
</feature>
<dbReference type="PANTHER" id="PTHR45875">
    <property type="entry name" value="METHYLTRANSFERASE N6AMT1"/>
    <property type="match status" value="1"/>
</dbReference>
<keyword evidence="6" id="KW-1185">Reference proteome</keyword>
<comment type="caution">
    <text evidence="5">The sequence shown here is derived from an EMBL/GenBank/DDBJ whole genome shotgun (WGS) entry which is preliminary data.</text>
</comment>